<dbReference type="PANTHER" id="PTHR33067:SF35">
    <property type="entry name" value="ASPARTIC PEPTIDASE DDI1-TYPE DOMAIN-CONTAINING PROTEIN"/>
    <property type="match status" value="1"/>
</dbReference>
<comment type="caution">
    <text evidence="1">The sequence shown here is derived from an EMBL/GenBank/DDBJ whole genome shotgun (WGS) entry which is preliminary data.</text>
</comment>
<dbReference type="OrthoDB" id="997500at2759"/>
<keyword evidence="1" id="KW-0418">Kinase</keyword>
<evidence type="ECO:0000313" key="2">
    <source>
        <dbReference type="Proteomes" id="UP000325315"/>
    </source>
</evidence>
<sequence length="110" mass="12679">MDKFIFPVDFVVLDMNEDIEIPMILGRPFLATTRTIIDVGTGELVLRIGDEKITLQSRDFVRVPSERDATNCSVNEITHENMLEPCFIQDDKNQETSEERMVQLDELDEC</sequence>
<dbReference type="AlphaFoldDB" id="A0A5B6VVK8"/>
<reference evidence="2" key="1">
    <citation type="journal article" date="2019" name="Plant Biotechnol. J.">
        <title>Genome sequencing of the Australian wild diploid species Gossypium australe highlights disease resistance and delayed gland morphogenesis.</title>
        <authorList>
            <person name="Cai Y."/>
            <person name="Cai X."/>
            <person name="Wang Q."/>
            <person name="Wang P."/>
            <person name="Zhang Y."/>
            <person name="Cai C."/>
            <person name="Xu Y."/>
            <person name="Wang K."/>
            <person name="Zhou Z."/>
            <person name="Wang C."/>
            <person name="Geng S."/>
            <person name="Li B."/>
            <person name="Dong Q."/>
            <person name="Hou Y."/>
            <person name="Wang H."/>
            <person name="Ai P."/>
            <person name="Liu Z."/>
            <person name="Yi F."/>
            <person name="Sun M."/>
            <person name="An G."/>
            <person name="Cheng J."/>
            <person name="Zhang Y."/>
            <person name="Shi Q."/>
            <person name="Xie Y."/>
            <person name="Shi X."/>
            <person name="Chang Y."/>
            <person name="Huang F."/>
            <person name="Chen Y."/>
            <person name="Hong S."/>
            <person name="Mi L."/>
            <person name="Sun Q."/>
            <person name="Zhang L."/>
            <person name="Zhou B."/>
            <person name="Peng R."/>
            <person name="Zhang X."/>
            <person name="Liu F."/>
        </authorList>
    </citation>
    <scope>NUCLEOTIDE SEQUENCE [LARGE SCALE GENOMIC DNA]</scope>
    <source>
        <strain evidence="2">cv. PA1801</strain>
    </source>
</reference>
<keyword evidence="2" id="KW-1185">Reference proteome</keyword>
<dbReference type="Gene3D" id="2.40.70.10">
    <property type="entry name" value="Acid Proteases"/>
    <property type="match status" value="1"/>
</dbReference>
<dbReference type="GO" id="GO:0016301">
    <property type="term" value="F:kinase activity"/>
    <property type="evidence" value="ECO:0007669"/>
    <property type="project" value="UniProtKB-KW"/>
</dbReference>
<accession>A0A5B6VVK8</accession>
<protein>
    <submittedName>
        <fullName evidence="1">Protein kinase 2B, chloroplastic-like</fullName>
    </submittedName>
</protein>
<keyword evidence="1" id="KW-0808">Transferase</keyword>
<dbReference type="InterPro" id="IPR021109">
    <property type="entry name" value="Peptidase_aspartic_dom_sf"/>
</dbReference>
<gene>
    <name evidence="1" type="ORF">EPI10_023626</name>
</gene>
<name>A0A5B6VVK8_9ROSI</name>
<organism evidence="1 2">
    <name type="scientific">Gossypium australe</name>
    <dbReference type="NCBI Taxonomy" id="47621"/>
    <lineage>
        <taxon>Eukaryota</taxon>
        <taxon>Viridiplantae</taxon>
        <taxon>Streptophyta</taxon>
        <taxon>Embryophyta</taxon>
        <taxon>Tracheophyta</taxon>
        <taxon>Spermatophyta</taxon>
        <taxon>Magnoliopsida</taxon>
        <taxon>eudicotyledons</taxon>
        <taxon>Gunneridae</taxon>
        <taxon>Pentapetalae</taxon>
        <taxon>rosids</taxon>
        <taxon>malvids</taxon>
        <taxon>Malvales</taxon>
        <taxon>Malvaceae</taxon>
        <taxon>Malvoideae</taxon>
        <taxon>Gossypium</taxon>
    </lineage>
</organism>
<dbReference type="Proteomes" id="UP000325315">
    <property type="component" value="Unassembled WGS sequence"/>
</dbReference>
<dbReference type="PANTHER" id="PTHR33067">
    <property type="entry name" value="RNA-DIRECTED DNA POLYMERASE-RELATED"/>
    <property type="match status" value="1"/>
</dbReference>
<proteinExistence type="predicted"/>
<evidence type="ECO:0000313" key="1">
    <source>
        <dbReference type="EMBL" id="KAA3473226.1"/>
    </source>
</evidence>
<dbReference type="EMBL" id="SMMG02000005">
    <property type="protein sequence ID" value="KAA3473226.1"/>
    <property type="molecule type" value="Genomic_DNA"/>
</dbReference>